<keyword evidence="2" id="KW-1133">Transmembrane helix</keyword>
<evidence type="ECO:0000256" key="1">
    <source>
        <dbReference type="SAM" id="MobiDB-lite"/>
    </source>
</evidence>
<feature type="compositionally biased region" description="Basic and acidic residues" evidence="1">
    <location>
        <begin position="1"/>
        <end position="11"/>
    </location>
</feature>
<sequence>CGRKPTSDRGHQVRGQQRAHSDCRPTSPALSRTRNTTPGSRFSSGVVILVVWSLHVFPVGLLVFFYLLA</sequence>
<organism evidence="3 4">
    <name type="scientific">Salarias fasciatus</name>
    <name type="common">Jewelled blenny</name>
    <name type="synonym">Blennius fasciatus</name>
    <dbReference type="NCBI Taxonomy" id="181472"/>
    <lineage>
        <taxon>Eukaryota</taxon>
        <taxon>Metazoa</taxon>
        <taxon>Chordata</taxon>
        <taxon>Craniata</taxon>
        <taxon>Vertebrata</taxon>
        <taxon>Euteleostomi</taxon>
        <taxon>Actinopterygii</taxon>
        <taxon>Neopterygii</taxon>
        <taxon>Teleostei</taxon>
        <taxon>Neoteleostei</taxon>
        <taxon>Acanthomorphata</taxon>
        <taxon>Ovalentaria</taxon>
        <taxon>Blenniimorphae</taxon>
        <taxon>Blenniiformes</taxon>
        <taxon>Blennioidei</taxon>
        <taxon>Blenniidae</taxon>
        <taxon>Salariinae</taxon>
        <taxon>Salarias</taxon>
    </lineage>
</organism>
<reference evidence="3" key="2">
    <citation type="submission" date="2025-08" db="UniProtKB">
        <authorList>
            <consortium name="Ensembl"/>
        </authorList>
    </citation>
    <scope>IDENTIFICATION</scope>
</reference>
<evidence type="ECO:0000313" key="3">
    <source>
        <dbReference type="Ensembl" id="ENSSFAP00005025313.1"/>
    </source>
</evidence>
<evidence type="ECO:0000313" key="4">
    <source>
        <dbReference type="Proteomes" id="UP000472267"/>
    </source>
</evidence>
<keyword evidence="2" id="KW-0812">Transmembrane</keyword>
<keyword evidence="2" id="KW-0472">Membrane</keyword>
<proteinExistence type="predicted"/>
<dbReference type="InParanoid" id="A0A672H850"/>
<reference evidence="3" key="3">
    <citation type="submission" date="2025-09" db="UniProtKB">
        <authorList>
            <consortium name="Ensembl"/>
        </authorList>
    </citation>
    <scope>IDENTIFICATION</scope>
</reference>
<protein>
    <submittedName>
        <fullName evidence="3">Uncharacterized protein</fullName>
    </submittedName>
</protein>
<dbReference type="Proteomes" id="UP000472267">
    <property type="component" value="Chromosome 18"/>
</dbReference>
<feature type="transmembrane region" description="Helical" evidence="2">
    <location>
        <begin position="46"/>
        <end position="68"/>
    </location>
</feature>
<reference evidence="3" key="1">
    <citation type="submission" date="2019-06" db="EMBL/GenBank/DDBJ databases">
        <authorList>
            <consortium name="Wellcome Sanger Institute Data Sharing"/>
        </authorList>
    </citation>
    <scope>NUCLEOTIDE SEQUENCE [LARGE SCALE GENOMIC DNA]</scope>
</reference>
<name>A0A672H850_SALFA</name>
<dbReference type="Ensembl" id="ENSSFAT00005026324.1">
    <property type="protein sequence ID" value="ENSSFAP00005025313.1"/>
    <property type="gene ID" value="ENSSFAG00005013022.1"/>
</dbReference>
<dbReference type="AlphaFoldDB" id="A0A672H850"/>
<accession>A0A672H850</accession>
<feature type="region of interest" description="Disordered" evidence="1">
    <location>
        <begin position="1"/>
        <end position="41"/>
    </location>
</feature>
<keyword evidence="4" id="KW-1185">Reference proteome</keyword>
<feature type="compositionally biased region" description="Polar residues" evidence="1">
    <location>
        <begin position="28"/>
        <end position="41"/>
    </location>
</feature>
<evidence type="ECO:0000256" key="2">
    <source>
        <dbReference type="SAM" id="Phobius"/>
    </source>
</evidence>